<gene>
    <name evidence="2" type="ORF">IV56_GL000115</name>
</gene>
<dbReference type="STRING" id="1293598.IV56_GL000115"/>
<dbReference type="GO" id="GO:0051213">
    <property type="term" value="F:dioxygenase activity"/>
    <property type="evidence" value="ECO:0007669"/>
    <property type="project" value="UniProtKB-KW"/>
</dbReference>
<keyword evidence="3" id="KW-1185">Reference proteome</keyword>
<evidence type="ECO:0000313" key="2">
    <source>
        <dbReference type="EMBL" id="KRO17635.1"/>
    </source>
</evidence>
<reference evidence="2 3" key="1">
    <citation type="journal article" date="2015" name="Genome Announc.">
        <title>Expanding the biotechnology potential of lactobacilli through comparative genomics of 213 strains and associated genera.</title>
        <authorList>
            <person name="Sun Z."/>
            <person name="Harris H.M."/>
            <person name="McCann A."/>
            <person name="Guo C."/>
            <person name="Argimon S."/>
            <person name="Zhang W."/>
            <person name="Yang X."/>
            <person name="Jeffery I.B."/>
            <person name="Cooney J.C."/>
            <person name="Kagawa T.F."/>
            <person name="Liu W."/>
            <person name="Song Y."/>
            <person name="Salvetti E."/>
            <person name="Wrobel A."/>
            <person name="Rasinkangas P."/>
            <person name="Parkhill J."/>
            <person name="Rea M.C."/>
            <person name="O'Sullivan O."/>
            <person name="Ritari J."/>
            <person name="Douillard F.P."/>
            <person name="Paul Ross R."/>
            <person name="Yang R."/>
            <person name="Briner A.E."/>
            <person name="Felis G.E."/>
            <person name="de Vos W.M."/>
            <person name="Barrangou R."/>
            <person name="Klaenhammer T.R."/>
            <person name="Caufield P.W."/>
            <person name="Cui Y."/>
            <person name="Zhang H."/>
            <person name="O'Toole P.W."/>
        </authorList>
    </citation>
    <scope>NUCLEOTIDE SEQUENCE [LARGE SCALE GENOMIC DNA]</scope>
    <source>
        <strain evidence="2 3">DSM 24301</strain>
    </source>
</reference>
<dbReference type="Proteomes" id="UP000050969">
    <property type="component" value="Unassembled WGS sequence"/>
</dbReference>
<comment type="caution">
    <text evidence="2">The sequence shown here is derived from an EMBL/GenBank/DDBJ whole genome shotgun (WGS) entry which is preliminary data.</text>
</comment>
<dbReference type="PANTHER" id="PTHR43279:SF1">
    <property type="entry name" value="CATECHOL-2,3-DIOXYGENASE"/>
    <property type="match status" value="1"/>
</dbReference>
<sequence length="290" mass="31929">MIVVSTIELAPETRIGFVAMRVADLEKMATWYQEVAQLAVLKRESDQIFLGTRTNQQVLVILRQIAKGDTTQATGLDHFAIVLPNPGALGAAHKHINQVATVVNRFKNGYSKGFEVVDPEGNGIEFIIDEAIEQFHEADSYNWQDEDTKTIKAEELERHVDKDYSGVPSGSSVGHVQFRIRDLAATEQYLVSGLGFQIKPAAAKDQIFLAAGDYHHHIGITLRVDAKLPVATPTSLGLDYVNFVVPSAGGLDAIIANLNEQGISDYQYDEAHHYLMIAGPNQLTLWFTVA</sequence>
<protein>
    <submittedName>
        <fullName evidence="2">Ring-cleavage extradiol dioxygenase</fullName>
    </submittedName>
</protein>
<keyword evidence="2" id="KW-0560">Oxidoreductase</keyword>
<dbReference type="PANTHER" id="PTHR43279">
    <property type="entry name" value="CATECHOL-2,3-DIOXYGENASE"/>
    <property type="match status" value="1"/>
</dbReference>
<proteinExistence type="predicted"/>
<dbReference type="PATRIC" id="fig|1293598.4.peg.116"/>
<dbReference type="PROSITE" id="PS51819">
    <property type="entry name" value="VOC"/>
    <property type="match status" value="1"/>
</dbReference>
<dbReference type="Gene3D" id="3.10.180.10">
    <property type="entry name" value="2,3-Dihydroxybiphenyl 1,2-Dioxygenase, domain 1"/>
    <property type="match status" value="2"/>
</dbReference>
<dbReference type="InterPro" id="IPR004360">
    <property type="entry name" value="Glyas_Fos-R_dOase_dom"/>
</dbReference>
<organism evidence="2 3">
    <name type="scientific">Lacticaseibacillus saniviri JCM 17471 = DSM 24301</name>
    <dbReference type="NCBI Taxonomy" id="1293598"/>
    <lineage>
        <taxon>Bacteria</taxon>
        <taxon>Bacillati</taxon>
        <taxon>Bacillota</taxon>
        <taxon>Bacilli</taxon>
        <taxon>Lactobacillales</taxon>
        <taxon>Lactobacillaceae</taxon>
        <taxon>Lacticaseibacillus</taxon>
    </lineage>
</organism>
<evidence type="ECO:0000259" key="1">
    <source>
        <dbReference type="PROSITE" id="PS51819"/>
    </source>
</evidence>
<dbReference type="InterPro" id="IPR029068">
    <property type="entry name" value="Glyas_Bleomycin-R_OHBP_Dase"/>
</dbReference>
<dbReference type="SUPFAM" id="SSF54593">
    <property type="entry name" value="Glyoxalase/Bleomycin resistance protein/Dihydroxybiphenyl dioxygenase"/>
    <property type="match status" value="2"/>
</dbReference>
<dbReference type="AlphaFoldDB" id="A0A0R2N1L4"/>
<keyword evidence="2" id="KW-0223">Dioxygenase</keyword>
<accession>A0A0R2N1L4</accession>
<dbReference type="InterPro" id="IPR037523">
    <property type="entry name" value="VOC_core"/>
</dbReference>
<name>A0A0R2N1L4_9LACO</name>
<evidence type="ECO:0000313" key="3">
    <source>
        <dbReference type="Proteomes" id="UP000050969"/>
    </source>
</evidence>
<dbReference type="Pfam" id="PF00903">
    <property type="entry name" value="Glyoxalase"/>
    <property type="match status" value="1"/>
</dbReference>
<feature type="domain" description="VOC" evidence="1">
    <location>
        <begin position="14"/>
        <end position="129"/>
    </location>
</feature>
<dbReference type="EMBL" id="JQCE01000010">
    <property type="protein sequence ID" value="KRO17635.1"/>
    <property type="molecule type" value="Genomic_DNA"/>
</dbReference>